<proteinExistence type="predicted"/>
<evidence type="ECO:0000313" key="1">
    <source>
        <dbReference type="EMBL" id="BES92069.1"/>
    </source>
</evidence>
<name>A0ABN7ALG5_9HEMI</name>
<evidence type="ECO:0000313" key="2">
    <source>
        <dbReference type="Proteomes" id="UP001307889"/>
    </source>
</evidence>
<reference evidence="1 2" key="1">
    <citation type="submission" date="2023-09" db="EMBL/GenBank/DDBJ databases">
        <title>Nesidiocoris tenuis whole genome shotgun sequence.</title>
        <authorList>
            <person name="Shibata T."/>
            <person name="Shimoda M."/>
            <person name="Kobayashi T."/>
            <person name="Uehara T."/>
        </authorList>
    </citation>
    <scope>NUCLEOTIDE SEQUENCE [LARGE SCALE GENOMIC DNA]</scope>
    <source>
        <strain evidence="1 2">Japan</strain>
    </source>
</reference>
<organism evidence="1 2">
    <name type="scientific">Nesidiocoris tenuis</name>
    <dbReference type="NCBI Taxonomy" id="355587"/>
    <lineage>
        <taxon>Eukaryota</taxon>
        <taxon>Metazoa</taxon>
        <taxon>Ecdysozoa</taxon>
        <taxon>Arthropoda</taxon>
        <taxon>Hexapoda</taxon>
        <taxon>Insecta</taxon>
        <taxon>Pterygota</taxon>
        <taxon>Neoptera</taxon>
        <taxon>Paraneoptera</taxon>
        <taxon>Hemiptera</taxon>
        <taxon>Heteroptera</taxon>
        <taxon>Panheteroptera</taxon>
        <taxon>Cimicomorpha</taxon>
        <taxon>Miridae</taxon>
        <taxon>Dicyphina</taxon>
        <taxon>Nesidiocoris</taxon>
    </lineage>
</organism>
<dbReference type="EMBL" id="AP028911">
    <property type="protein sequence ID" value="BES92069.1"/>
    <property type="molecule type" value="Genomic_DNA"/>
</dbReference>
<protein>
    <submittedName>
        <fullName evidence="1">Uncharacterized protein</fullName>
    </submittedName>
</protein>
<dbReference type="Proteomes" id="UP001307889">
    <property type="component" value="Chromosome 3"/>
</dbReference>
<gene>
    <name evidence="1" type="ORF">NTJ_04877</name>
</gene>
<sequence length="76" mass="8518">MASVKLRFPADLRLSEHFQLVLLVESGRMARVAHDETGPVVVHAPFAPAYEQMRSRAHGGCAVEEWCRQCGRPVCR</sequence>
<keyword evidence="2" id="KW-1185">Reference proteome</keyword>
<accession>A0ABN7ALG5</accession>